<gene>
    <name evidence="2" type="ORF">GCM10011519_31610</name>
</gene>
<name>A0A917BQX4_9ACTN</name>
<dbReference type="AlphaFoldDB" id="A0A917BQX4"/>
<proteinExistence type="predicted"/>
<dbReference type="Proteomes" id="UP000649179">
    <property type="component" value="Unassembled WGS sequence"/>
</dbReference>
<reference evidence="2" key="1">
    <citation type="journal article" date="2014" name="Int. J. Syst. Evol. Microbiol.">
        <title>Complete genome sequence of Corynebacterium casei LMG S-19264T (=DSM 44701T), isolated from a smear-ripened cheese.</title>
        <authorList>
            <consortium name="US DOE Joint Genome Institute (JGI-PGF)"/>
            <person name="Walter F."/>
            <person name="Albersmeier A."/>
            <person name="Kalinowski J."/>
            <person name="Ruckert C."/>
        </authorList>
    </citation>
    <scope>NUCLEOTIDE SEQUENCE</scope>
    <source>
        <strain evidence="2">CGMCC 1.16067</strain>
    </source>
</reference>
<organism evidence="2 3">
    <name type="scientific">Marmoricola endophyticus</name>
    <dbReference type="NCBI Taxonomy" id="2040280"/>
    <lineage>
        <taxon>Bacteria</taxon>
        <taxon>Bacillati</taxon>
        <taxon>Actinomycetota</taxon>
        <taxon>Actinomycetes</taxon>
        <taxon>Propionibacteriales</taxon>
        <taxon>Nocardioidaceae</taxon>
        <taxon>Marmoricola</taxon>
    </lineage>
</organism>
<dbReference type="EMBL" id="BMKQ01000001">
    <property type="protein sequence ID" value="GGF55402.1"/>
    <property type="molecule type" value="Genomic_DNA"/>
</dbReference>
<sequence length="84" mass="8640">MTAQHPGDQPEPTTDAAPPVGPGGPDAVPDWEDAGEESTVPDPPRSAQVEEDKVPDEIDEPDNEVPEAAGDGEDAPSGDEEPAD</sequence>
<evidence type="ECO:0000313" key="3">
    <source>
        <dbReference type="Proteomes" id="UP000649179"/>
    </source>
</evidence>
<feature type="region of interest" description="Disordered" evidence="1">
    <location>
        <begin position="1"/>
        <end position="84"/>
    </location>
</feature>
<reference evidence="2" key="2">
    <citation type="submission" date="2020-09" db="EMBL/GenBank/DDBJ databases">
        <authorList>
            <person name="Sun Q."/>
            <person name="Zhou Y."/>
        </authorList>
    </citation>
    <scope>NUCLEOTIDE SEQUENCE</scope>
    <source>
        <strain evidence="2">CGMCC 1.16067</strain>
    </source>
</reference>
<protein>
    <submittedName>
        <fullName evidence="2">Uncharacterized protein</fullName>
    </submittedName>
</protein>
<feature type="compositionally biased region" description="Acidic residues" evidence="1">
    <location>
        <begin position="57"/>
        <end position="84"/>
    </location>
</feature>
<evidence type="ECO:0000256" key="1">
    <source>
        <dbReference type="SAM" id="MobiDB-lite"/>
    </source>
</evidence>
<accession>A0A917BQX4</accession>
<comment type="caution">
    <text evidence="2">The sequence shown here is derived from an EMBL/GenBank/DDBJ whole genome shotgun (WGS) entry which is preliminary data.</text>
</comment>
<evidence type="ECO:0000313" key="2">
    <source>
        <dbReference type="EMBL" id="GGF55402.1"/>
    </source>
</evidence>
<keyword evidence="3" id="KW-1185">Reference proteome</keyword>
<dbReference type="RefSeq" id="WP_188780645.1">
    <property type="nucleotide sequence ID" value="NZ_BMKQ01000001.1"/>
</dbReference>